<comment type="subcellular location">
    <subcellularLocation>
        <location evidence="1">Cell membrane</location>
        <topology evidence="1">Multi-pass membrane protein</topology>
    </subcellularLocation>
</comment>
<proteinExistence type="predicted"/>
<evidence type="ECO:0000256" key="1">
    <source>
        <dbReference type="ARBA" id="ARBA00004651"/>
    </source>
</evidence>
<keyword evidence="6 10" id="KW-1133">Transmembrane helix</keyword>
<evidence type="ECO:0000256" key="8">
    <source>
        <dbReference type="ARBA" id="ARBA00023170"/>
    </source>
</evidence>
<reference evidence="11" key="1">
    <citation type="submission" date="2015-11" db="EMBL/GenBank/DDBJ databases">
        <title>De novo transcriptome assembly of four potential Pierce s Disease insect vectors from Arizona vineyards.</title>
        <authorList>
            <person name="Tassone E.E."/>
        </authorList>
    </citation>
    <scope>NUCLEOTIDE SEQUENCE</scope>
</reference>
<dbReference type="GO" id="GO:0007165">
    <property type="term" value="P:signal transduction"/>
    <property type="evidence" value="ECO:0007669"/>
    <property type="project" value="UniProtKB-KW"/>
</dbReference>
<dbReference type="AlphaFoldDB" id="A0A1B6HY53"/>
<feature type="transmembrane region" description="Helical" evidence="10">
    <location>
        <begin position="109"/>
        <end position="131"/>
    </location>
</feature>
<keyword evidence="4 10" id="KW-0812">Transmembrane</keyword>
<dbReference type="GO" id="GO:0005886">
    <property type="term" value="C:plasma membrane"/>
    <property type="evidence" value="ECO:0007669"/>
    <property type="project" value="UniProtKB-SubCell"/>
</dbReference>
<sequence length="336" mass="38679">NDVSAITYGTSLVFTFGLYHDRIEELLTMLQQGLYQYSTPLSDKQHVAKRDATMRVKIVERVFIISSILGTFFFFISPMIFGIINFMKDSHEKIPLPLSPWFPFDIDSVYLYLTIYTVEMMISLIIIIYHISWQCSLYSSILCLQGEMRILDLAFMNIPETAKVMTSRASHRGDVQYYNNCCLKECIQHHQKILQCISLLNGAFKIIILEYLESCTFIFCLNAMRLALSPLSISVTTVTSLGEVVPVMLQLWLICWFGQLLTNEGERMRQSCYNSPWIGQDRSYKKTLNVVMTRCNKPICLSAGGIYTVDMKTYSQILQAAYSYLNFLLSTHNRSM</sequence>
<keyword evidence="7 10" id="KW-0472">Membrane</keyword>
<evidence type="ECO:0000256" key="2">
    <source>
        <dbReference type="ARBA" id="ARBA00022475"/>
    </source>
</evidence>
<evidence type="ECO:0000313" key="11">
    <source>
        <dbReference type="EMBL" id="JAS79593.1"/>
    </source>
</evidence>
<dbReference type="PANTHER" id="PTHR21137:SF35">
    <property type="entry name" value="ODORANT RECEPTOR 19A-RELATED"/>
    <property type="match status" value="1"/>
</dbReference>
<keyword evidence="9" id="KW-0807">Transducer</keyword>
<name>A0A1B6HY53_9HEMI</name>
<feature type="transmembrane region" description="Helical" evidence="10">
    <location>
        <begin position="62"/>
        <end position="87"/>
    </location>
</feature>
<evidence type="ECO:0000256" key="5">
    <source>
        <dbReference type="ARBA" id="ARBA00022725"/>
    </source>
</evidence>
<evidence type="ECO:0000256" key="7">
    <source>
        <dbReference type="ARBA" id="ARBA00023136"/>
    </source>
</evidence>
<dbReference type="PANTHER" id="PTHR21137">
    <property type="entry name" value="ODORANT RECEPTOR"/>
    <property type="match status" value="1"/>
</dbReference>
<dbReference type="InterPro" id="IPR004117">
    <property type="entry name" value="7tm6_olfct_rcpt"/>
</dbReference>
<keyword evidence="8" id="KW-0675">Receptor</keyword>
<keyword evidence="3" id="KW-0716">Sensory transduction</keyword>
<protein>
    <recommendedName>
        <fullName evidence="12">Odorant receptor</fullName>
    </recommendedName>
</protein>
<evidence type="ECO:0008006" key="12">
    <source>
        <dbReference type="Google" id="ProtNLM"/>
    </source>
</evidence>
<evidence type="ECO:0000256" key="10">
    <source>
        <dbReference type="SAM" id="Phobius"/>
    </source>
</evidence>
<evidence type="ECO:0000256" key="6">
    <source>
        <dbReference type="ARBA" id="ARBA00022989"/>
    </source>
</evidence>
<dbReference type="GO" id="GO:0005549">
    <property type="term" value="F:odorant binding"/>
    <property type="evidence" value="ECO:0007669"/>
    <property type="project" value="InterPro"/>
</dbReference>
<evidence type="ECO:0000256" key="4">
    <source>
        <dbReference type="ARBA" id="ARBA00022692"/>
    </source>
</evidence>
<gene>
    <name evidence="11" type="ORF">g.56351</name>
</gene>
<evidence type="ECO:0000256" key="9">
    <source>
        <dbReference type="ARBA" id="ARBA00023224"/>
    </source>
</evidence>
<keyword evidence="2" id="KW-1003">Cell membrane</keyword>
<dbReference type="Pfam" id="PF02949">
    <property type="entry name" value="7tm_6"/>
    <property type="match status" value="1"/>
</dbReference>
<feature type="non-terminal residue" evidence="11">
    <location>
        <position position="1"/>
    </location>
</feature>
<dbReference type="GO" id="GO:0004984">
    <property type="term" value="F:olfactory receptor activity"/>
    <property type="evidence" value="ECO:0007669"/>
    <property type="project" value="InterPro"/>
</dbReference>
<organism evidence="11">
    <name type="scientific">Homalodisca liturata</name>
    <dbReference type="NCBI Taxonomy" id="320908"/>
    <lineage>
        <taxon>Eukaryota</taxon>
        <taxon>Metazoa</taxon>
        <taxon>Ecdysozoa</taxon>
        <taxon>Arthropoda</taxon>
        <taxon>Hexapoda</taxon>
        <taxon>Insecta</taxon>
        <taxon>Pterygota</taxon>
        <taxon>Neoptera</taxon>
        <taxon>Paraneoptera</taxon>
        <taxon>Hemiptera</taxon>
        <taxon>Auchenorrhyncha</taxon>
        <taxon>Membracoidea</taxon>
        <taxon>Cicadellidae</taxon>
        <taxon>Cicadellinae</taxon>
        <taxon>Proconiini</taxon>
        <taxon>Homalodisca</taxon>
    </lineage>
</organism>
<keyword evidence="5" id="KW-0552">Olfaction</keyword>
<accession>A0A1B6HY53</accession>
<dbReference type="EMBL" id="GECU01028113">
    <property type="protein sequence ID" value="JAS79593.1"/>
    <property type="molecule type" value="Transcribed_RNA"/>
</dbReference>
<evidence type="ECO:0000256" key="3">
    <source>
        <dbReference type="ARBA" id="ARBA00022606"/>
    </source>
</evidence>